<evidence type="ECO:0000313" key="2">
    <source>
        <dbReference type="Proteomes" id="UP001295794"/>
    </source>
</evidence>
<protein>
    <submittedName>
        <fullName evidence="1">Uncharacterized protein</fullName>
    </submittedName>
</protein>
<dbReference type="EMBL" id="CAVNYO010000146">
    <property type="protein sequence ID" value="CAK5269374.1"/>
    <property type="molecule type" value="Genomic_DNA"/>
</dbReference>
<evidence type="ECO:0000313" key="1">
    <source>
        <dbReference type="EMBL" id="CAK5269374.1"/>
    </source>
</evidence>
<dbReference type="Proteomes" id="UP001295794">
    <property type="component" value="Unassembled WGS sequence"/>
</dbReference>
<keyword evidence="2" id="KW-1185">Reference proteome</keyword>
<comment type="caution">
    <text evidence="1">The sequence shown here is derived from an EMBL/GenBank/DDBJ whole genome shotgun (WGS) entry which is preliminary data.</text>
</comment>
<reference evidence="1" key="1">
    <citation type="submission" date="2023-11" db="EMBL/GenBank/DDBJ databases">
        <authorList>
            <person name="De Vega J J."/>
            <person name="De Vega J J."/>
        </authorList>
    </citation>
    <scope>NUCLEOTIDE SEQUENCE</scope>
</reference>
<dbReference type="AlphaFoldDB" id="A0AAD2H741"/>
<gene>
    <name evidence="1" type="ORF">MYCIT1_LOCUS13038</name>
</gene>
<sequence length="104" mass="11288">MRLVQAFTGGAGNAGGETQQCPINCSVRGSALATGRSKAIWAPGTPRKCRVITYSGRGDRQDCRRHPQVRMSCMRGGPRPVGPRISTHRIHVAMLLCRSRRMAG</sequence>
<name>A0AAD2H741_9AGAR</name>
<accession>A0AAD2H741</accession>
<proteinExistence type="predicted"/>
<organism evidence="1 2">
    <name type="scientific">Mycena citricolor</name>
    <dbReference type="NCBI Taxonomy" id="2018698"/>
    <lineage>
        <taxon>Eukaryota</taxon>
        <taxon>Fungi</taxon>
        <taxon>Dikarya</taxon>
        <taxon>Basidiomycota</taxon>
        <taxon>Agaricomycotina</taxon>
        <taxon>Agaricomycetes</taxon>
        <taxon>Agaricomycetidae</taxon>
        <taxon>Agaricales</taxon>
        <taxon>Marasmiineae</taxon>
        <taxon>Mycenaceae</taxon>
        <taxon>Mycena</taxon>
    </lineage>
</organism>